<dbReference type="InterPro" id="IPR000048">
    <property type="entry name" value="IQ_motif_EF-hand-BS"/>
</dbReference>
<reference evidence="5" key="1">
    <citation type="submission" date="2015-04" db="UniProtKB">
        <authorList>
            <consortium name="EnsemblPlants"/>
        </authorList>
    </citation>
    <scope>IDENTIFICATION</scope>
</reference>
<dbReference type="STRING" id="40148.A0A0E0B964"/>
<dbReference type="HOGENOM" id="CLU_1716225_0_0_1"/>
<dbReference type="PROSITE" id="PS50096">
    <property type="entry name" value="IQ"/>
    <property type="match status" value="3"/>
</dbReference>
<dbReference type="SUPFAM" id="SSF52540">
    <property type="entry name" value="P-loop containing nucleoside triphosphate hydrolases"/>
    <property type="match status" value="1"/>
</dbReference>
<dbReference type="EnsemblPlants" id="OGLUM10G06250.1">
    <property type="protein sequence ID" value="OGLUM10G06250.1"/>
    <property type="gene ID" value="OGLUM10G06250"/>
</dbReference>
<dbReference type="Gene3D" id="1.20.5.190">
    <property type="match status" value="2"/>
</dbReference>
<dbReference type="PANTHER" id="PTHR22706">
    <property type="entry name" value="ASSEMBLY FACTOR FOR SPINDLE MICROTUBULES"/>
    <property type="match status" value="1"/>
</dbReference>
<evidence type="ECO:0000313" key="6">
    <source>
        <dbReference type="Proteomes" id="UP000026961"/>
    </source>
</evidence>
<comment type="subcellular location">
    <subcellularLocation>
        <location evidence="1">Cytoplasm</location>
    </subcellularLocation>
</comment>
<protein>
    <recommendedName>
        <fullName evidence="7">Myosin motor domain-containing protein</fullName>
    </recommendedName>
</protein>
<dbReference type="GO" id="GO:0000922">
    <property type="term" value="C:spindle pole"/>
    <property type="evidence" value="ECO:0007669"/>
    <property type="project" value="TreeGrafter"/>
</dbReference>
<dbReference type="Gramene" id="OGLUM10G06250.1">
    <property type="protein sequence ID" value="OGLUM10G06250.1"/>
    <property type="gene ID" value="OGLUM10G06250"/>
</dbReference>
<evidence type="ECO:0008006" key="7">
    <source>
        <dbReference type="Google" id="ProtNLM"/>
    </source>
</evidence>
<dbReference type="InterPro" id="IPR027417">
    <property type="entry name" value="P-loop_NTPase"/>
</dbReference>
<dbReference type="InterPro" id="IPR051185">
    <property type="entry name" value="ASPM"/>
</dbReference>
<dbReference type="AlphaFoldDB" id="A0A0E0B964"/>
<name>A0A0E0B964_9ORYZ</name>
<sequence length="156" mass="18303">MRHAEVLENAARHIQGRFRTFITRKEFVKTREASISIQSYCRGCLARKMYMVKREMAAAIIVQKYVRRWRLHRTYQQAHSAALLIQSCIRGFIARRYFSVIREQRAALVIQETPPPAKYLASLPQSLTGSRRTRIPIERQEVNSTLHCSFVNFCLF</sequence>
<dbReference type="eggNOG" id="KOG0160">
    <property type="taxonomic scope" value="Eukaryota"/>
</dbReference>
<evidence type="ECO:0000256" key="1">
    <source>
        <dbReference type="ARBA" id="ARBA00004496"/>
    </source>
</evidence>
<dbReference type="GO" id="GO:0005737">
    <property type="term" value="C:cytoplasm"/>
    <property type="evidence" value="ECO:0007669"/>
    <property type="project" value="UniProtKB-SubCell"/>
</dbReference>
<keyword evidence="6" id="KW-1185">Reference proteome</keyword>
<proteinExistence type="predicted"/>
<accession>A0A0E0B964</accession>
<keyword evidence="2" id="KW-0963">Cytoplasm</keyword>
<reference evidence="5" key="2">
    <citation type="submission" date="2018-05" db="EMBL/GenBank/DDBJ databases">
        <title>OgluRS3 (Oryza glumaepatula Reference Sequence Version 3).</title>
        <authorList>
            <person name="Zhang J."/>
            <person name="Kudrna D."/>
            <person name="Lee S."/>
            <person name="Talag J."/>
            <person name="Welchert J."/>
            <person name="Wing R.A."/>
        </authorList>
    </citation>
    <scope>NUCLEOTIDE SEQUENCE [LARGE SCALE GENOMIC DNA]</scope>
</reference>
<dbReference type="Proteomes" id="UP000026961">
    <property type="component" value="Chromosome 10"/>
</dbReference>
<organism evidence="5">
    <name type="scientific">Oryza glumipatula</name>
    <dbReference type="NCBI Taxonomy" id="40148"/>
    <lineage>
        <taxon>Eukaryota</taxon>
        <taxon>Viridiplantae</taxon>
        <taxon>Streptophyta</taxon>
        <taxon>Embryophyta</taxon>
        <taxon>Tracheophyta</taxon>
        <taxon>Spermatophyta</taxon>
        <taxon>Magnoliopsida</taxon>
        <taxon>Liliopsida</taxon>
        <taxon>Poales</taxon>
        <taxon>Poaceae</taxon>
        <taxon>BOP clade</taxon>
        <taxon>Oryzoideae</taxon>
        <taxon>Oryzeae</taxon>
        <taxon>Oryzinae</taxon>
        <taxon>Oryza</taxon>
    </lineage>
</organism>
<dbReference type="GO" id="GO:0051295">
    <property type="term" value="P:establishment of meiotic spindle localization"/>
    <property type="evidence" value="ECO:0007669"/>
    <property type="project" value="TreeGrafter"/>
</dbReference>
<dbReference type="Pfam" id="PF00612">
    <property type="entry name" value="IQ"/>
    <property type="match status" value="3"/>
</dbReference>
<dbReference type="GO" id="GO:0005516">
    <property type="term" value="F:calmodulin binding"/>
    <property type="evidence" value="ECO:0007669"/>
    <property type="project" value="UniProtKB-KW"/>
</dbReference>
<evidence type="ECO:0000256" key="3">
    <source>
        <dbReference type="ARBA" id="ARBA00022737"/>
    </source>
</evidence>
<dbReference type="GO" id="GO:0000278">
    <property type="term" value="P:mitotic cell cycle"/>
    <property type="evidence" value="ECO:0007669"/>
    <property type="project" value="TreeGrafter"/>
</dbReference>
<keyword evidence="3" id="KW-0677">Repeat</keyword>
<dbReference type="PANTHER" id="PTHR22706:SF1">
    <property type="entry name" value="ASSEMBLY FACTOR FOR SPINDLE MICROTUBULES"/>
    <property type="match status" value="1"/>
</dbReference>
<evidence type="ECO:0000256" key="4">
    <source>
        <dbReference type="ARBA" id="ARBA00022860"/>
    </source>
</evidence>
<evidence type="ECO:0000313" key="5">
    <source>
        <dbReference type="EnsemblPlants" id="OGLUM10G06250.1"/>
    </source>
</evidence>
<evidence type="ECO:0000256" key="2">
    <source>
        <dbReference type="ARBA" id="ARBA00022490"/>
    </source>
</evidence>
<keyword evidence="4" id="KW-0112">Calmodulin-binding</keyword>
<dbReference type="GO" id="GO:0007051">
    <property type="term" value="P:spindle organization"/>
    <property type="evidence" value="ECO:0007669"/>
    <property type="project" value="TreeGrafter"/>
</dbReference>
<dbReference type="SMART" id="SM00015">
    <property type="entry name" value="IQ"/>
    <property type="match status" value="4"/>
</dbReference>